<protein>
    <submittedName>
        <fullName evidence="8">Phosphoglucomutase/phosphomannomutase</fullName>
    </submittedName>
</protein>
<sequence>EPAPEPTPSVPAALCHGDHLGGPTLDAESLAGLARSLGAAAGDAGQHGLFTAHGPDTDPALYAALLDGLTASGREVTDLGAVPRPVLNYATEVLESQTGLYLSGRRLSARLAGEPLTGEALATAAAHAGSPAASPGTVTSRDPMPRYLRALSDDIILARPMKVAVLTAGGPVAGLAAALLEELGCQAVPVEGQPDLADPATLAPLSEAVGARGLDLGLAFDGQGDRLAAVDSAGVAQGADRLLMLFARDLLSRNPGSDVLFDVECSPGLGTLIRKDGGRPVMVPARAGALAARLRETGAPLAGGMSGHICFADRWFGFEDGLYAAARLLEILSLQAGDSAAAFAALTD</sequence>
<dbReference type="SUPFAM" id="SSF53738">
    <property type="entry name" value="Phosphoglucomutase, first 3 domains"/>
    <property type="match status" value="3"/>
</dbReference>
<evidence type="ECO:0000259" key="6">
    <source>
        <dbReference type="Pfam" id="PF02879"/>
    </source>
</evidence>
<dbReference type="InterPro" id="IPR005845">
    <property type="entry name" value="A-D-PHexomutase_a/b/a-II"/>
</dbReference>
<comment type="cofactor">
    <cofactor evidence="1">
        <name>Mg(2+)</name>
        <dbReference type="ChEBI" id="CHEBI:18420"/>
    </cofactor>
</comment>
<dbReference type="PANTHER" id="PTHR43771">
    <property type="entry name" value="PHOSPHOMANNOMUTASE"/>
    <property type="match status" value="1"/>
</dbReference>
<feature type="domain" description="Alpha-D-phosphohexomutase alpha/beta/alpha" evidence="6">
    <location>
        <begin position="151"/>
        <end position="234"/>
    </location>
</feature>
<feature type="non-terminal residue" evidence="8">
    <location>
        <position position="1"/>
    </location>
</feature>
<keyword evidence="2" id="KW-0597">Phosphoprotein</keyword>
<keyword evidence="5" id="KW-0413">Isomerase</keyword>
<evidence type="ECO:0000259" key="7">
    <source>
        <dbReference type="Pfam" id="PF02880"/>
    </source>
</evidence>
<keyword evidence="4" id="KW-0460">Magnesium</keyword>
<keyword evidence="9" id="KW-1185">Reference proteome</keyword>
<dbReference type="Gene3D" id="3.40.120.10">
    <property type="entry name" value="Alpha-D-Glucose-1,6-Bisphosphate, subunit A, domain 3"/>
    <property type="match status" value="2"/>
</dbReference>
<gene>
    <name evidence="8" type="ORF">Y5W_01025</name>
</gene>
<evidence type="ECO:0000256" key="4">
    <source>
        <dbReference type="ARBA" id="ARBA00022842"/>
    </source>
</evidence>
<accession>A0ABS0AQG1</accession>
<feature type="domain" description="Alpha-D-phosphohexomutase alpha/beta/alpha" evidence="7">
    <location>
        <begin position="240"/>
        <end position="340"/>
    </location>
</feature>
<evidence type="ECO:0000256" key="2">
    <source>
        <dbReference type="ARBA" id="ARBA00022553"/>
    </source>
</evidence>
<name>A0ABS0AQG1_9GAMM</name>
<comment type="caution">
    <text evidence="8">The sequence shown here is derived from an EMBL/GenBank/DDBJ whole genome shotgun (WGS) entry which is preliminary data.</text>
</comment>
<dbReference type="InterPro" id="IPR005846">
    <property type="entry name" value="A-D-PHexomutase_a/b/a-III"/>
</dbReference>
<dbReference type="EMBL" id="ARXX01000011">
    <property type="protein sequence ID" value="MBF5055731.1"/>
    <property type="molecule type" value="Genomic_DNA"/>
</dbReference>
<dbReference type="PANTHER" id="PTHR43771:SF2">
    <property type="entry name" value="PHOSPHOMANNOMUTASE_PHOSPHOGLUCOMUTASE"/>
    <property type="match status" value="1"/>
</dbReference>
<evidence type="ECO:0000256" key="1">
    <source>
        <dbReference type="ARBA" id="ARBA00001946"/>
    </source>
</evidence>
<dbReference type="Proteomes" id="UP000662703">
    <property type="component" value="Unassembled WGS sequence"/>
</dbReference>
<keyword evidence="3" id="KW-0479">Metal-binding</keyword>
<dbReference type="Pfam" id="PF02880">
    <property type="entry name" value="PGM_PMM_III"/>
    <property type="match status" value="1"/>
</dbReference>
<dbReference type="Pfam" id="PF02879">
    <property type="entry name" value="PGM_PMM_II"/>
    <property type="match status" value="1"/>
</dbReference>
<dbReference type="InterPro" id="IPR016055">
    <property type="entry name" value="A-D-PHexomutase_a/b/a-I/II/III"/>
</dbReference>
<organism evidence="8 9">
    <name type="scientific">Alloalcanivorax profundimaris</name>
    <dbReference type="NCBI Taxonomy" id="2735259"/>
    <lineage>
        <taxon>Bacteria</taxon>
        <taxon>Pseudomonadati</taxon>
        <taxon>Pseudomonadota</taxon>
        <taxon>Gammaproteobacteria</taxon>
        <taxon>Oceanospirillales</taxon>
        <taxon>Alcanivoracaceae</taxon>
        <taxon>Alloalcanivorax</taxon>
    </lineage>
</organism>
<evidence type="ECO:0000313" key="9">
    <source>
        <dbReference type="Proteomes" id="UP000662703"/>
    </source>
</evidence>
<evidence type="ECO:0000313" key="8">
    <source>
        <dbReference type="EMBL" id="MBF5055731.1"/>
    </source>
</evidence>
<evidence type="ECO:0000256" key="5">
    <source>
        <dbReference type="ARBA" id="ARBA00023235"/>
    </source>
</evidence>
<evidence type="ECO:0000256" key="3">
    <source>
        <dbReference type="ARBA" id="ARBA00022723"/>
    </source>
</evidence>
<proteinExistence type="predicted"/>
<reference evidence="8 9" key="1">
    <citation type="submission" date="2012-09" db="EMBL/GenBank/DDBJ databases">
        <title>Genome Sequence of alkane-degrading Bacterium Alcanivorax sp. 521-1.</title>
        <authorList>
            <person name="Lai Q."/>
            <person name="Shao Z."/>
        </authorList>
    </citation>
    <scope>NUCLEOTIDE SEQUENCE [LARGE SCALE GENOMIC DNA]</scope>
    <source>
        <strain evidence="8 9">521-1</strain>
    </source>
</reference>